<dbReference type="CDD" id="cd05930">
    <property type="entry name" value="A_NRPS"/>
    <property type="match status" value="2"/>
</dbReference>
<evidence type="ECO:0000313" key="6">
    <source>
        <dbReference type="Proteomes" id="UP001500280"/>
    </source>
</evidence>
<dbReference type="SUPFAM" id="SSF56801">
    <property type="entry name" value="Acetyl-CoA synthetase-like"/>
    <property type="match status" value="2"/>
</dbReference>
<evidence type="ECO:0000313" key="5">
    <source>
        <dbReference type="EMBL" id="GAA1691457.1"/>
    </source>
</evidence>
<dbReference type="Gene3D" id="3.30.300.30">
    <property type="match status" value="2"/>
</dbReference>
<evidence type="ECO:0000256" key="3">
    <source>
        <dbReference type="ARBA" id="ARBA00022553"/>
    </source>
</evidence>
<protein>
    <recommendedName>
        <fullName evidence="4">Carrier domain-containing protein</fullName>
    </recommendedName>
</protein>
<reference evidence="5 6" key="1">
    <citation type="journal article" date="2019" name="Int. J. Syst. Evol. Microbiol.">
        <title>The Global Catalogue of Microorganisms (GCM) 10K type strain sequencing project: providing services to taxonomists for standard genome sequencing and annotation.</title>
        <authorList>
            <consortium name="The Broad Institute Genomics Platform"/>
            <consortium name="The Broad Institute Genome Sequencing Center for Infectious Disease"/>
            <person name="Wu L."/>
            <person name="Ma J."/>
        </authorList>
    </citation>
    <scope>NUCLEOTIDE SEQUENCE [LARGE SCALE GENOMIC DNA]</scope>
    <source>
        <strain evidence="5 6">JCM 14307</strain>
    </source>
</reference>
<dbReference type="InterPro" id="IPR023213">
    <property type="entry name" value="CAT-like_dom_sf"/>
</dbReference>
<sequence length="2097" mass="227602">MEDDKPSAYRCSQQQIRSSRLRESGRLPALQSVSCVAAALDPARLRQAWQQVHAAYPVLSARIGRTADGGAPMQVVDRDEIRAAAFELAADVLDTDPSRLNGQLDALTQAQGALIGGDLSRLLLAIDAAQRSWLVLSVAPECCDATSVGILLAQLLDSYASGAGPEGEEIDYLRYAQWQYDAMREAEAPEFARYWQTQWREGADPLSFLPLIDGPHPVTAPEIAVDVAIPADLVASLQSAAARTETSPDQVVLAGTACLLSRLSGMDRLCLGWSFNGRTLPELSRTVGPLAQMLPFGVHVAADDTTVGLIRRIGADLEVATDLQDFVDWREPGTGQQTLPFSIEWLDAEAPASSGSAGLSLRGGDAAYTVKLTVQERGNALRARWSYIPGRIDAVFVRHLAEQWLDLLPRFLEGDELPAELTVSSEAEHRLLRTFAGDPALPPYGAPTILDLIDGQVLSGPDAIAVRDEESCLTYAAFDRRTRGLAAAMRSHAEQGLVGIDARFGIDAVVLMIAALRAGLAYVPVDLQQPQQRLASLIAEQTELVVFGLRPDPGAAAGRIRHVLLEPAQPMASLPEIVPDAPAYVILTSGSTGVPKGVNVSHRSLAASTQARLTYYHDQVDRYLLLSPLQVDSSVAGIYWTLACGGELLLTSDTGRRDATRIAELLREAMPSHLLCIPSLYKLVLEAVDSTRPPSLRAAIVAAERCPREIVAQHNEILPEVALFNEYGPSEATVWASVLSCRGYPYARISIGRPAPHTGLDVLTQSGRAAAVGETGEIHIRGALASGYWRDPRETARCFLPDASGGTRGARRYRTGDYGSWNADASLTFAGRRDEQVKVLGFRVELPEVAAAIASHPMVKEAHVGFLPESAELVAYVACEPEIAFGAHREQLAGHLRSRLPEFMHPRRWVHVPSLPRLPGGKIDAQRLPVPDTSTGAPPAIDDPLEALVASIWRRYLPAKAIGRDDNFFACGGNSLNGVQIVSSLRDALQTDAIGLPHLFEVPVLSGFASTLRQLLMAPDGPDEAGMTAHEAVFDATDPAVTSPASFFQERLYFLHLLDPDAGVYNCPFAIHVEGPIDPAAIQRCLRLLQERHPALRTRLRMAHSKLEQEVGVAEIDLQHVDLRASGTAPAAVDALVLAEGTRPFRLDGGTLFRAKLLLLDDRSSVLLVTVHHAVFDGWSLRVLIADFKRLYDAEIGAGDAAELEPAPAYGAFAAHQQRLWADGAWRDQLRYWLTELQGVAATPPVPTDRPRSEAQQFEGEVLHFEWPAALISRVRAVCQQGNMTEFMFFEALLALVLHRYGGQDDVLIGVPVANRRHPGAEQMIGPVANTLAIRNRFRTGLTWEALLAQVRATAVRAYCNQDVPFEKVVEALQPPRTLVAAPLFQVMLAVQNIAMEPFDLAGVRCEVLPHRSRTAKFDLTLSLFTEGDGTSGQLEYNTALFERGTALRVLETLEQALNAVLDHPDLPLHRLDLLAAAEKRLLSEWSPPSAARDDATLVSLFEAQAQSRPDAIAAVFGDASLSYSELDTRANRLARHLCAHGARPDRPVAVIAERSLELVVTLVAILKAGCSYLPLDGDAPRARLEKIWTRAGKPPAVTDRRRAQYSFLGAEEICLAEYDPVDQLEDLPLDLMVDPGQAAYLMYTSGSTGEPKGVTIPHRGIVNRLRWMGRELGLTTADTVLQKTPYTFDVSVWEFFWPLTSGARLVLAPPGRHADPRVIRALLQAEQVGYVHFVPSMLSFYLQMSGFEGLPALRAVVSSGEVLDAALCQRFLEQSENAQLHNMYGPTEASVDVSSWRCVSAEAPVPIGHPIDGVSLHVADAAQTLVPLGAVGELLIGGVGLARGYHADPRATARSFRPDDQHGGTGARLYRSGDLTRRRGDGALEFLGRSDDQVKVRGIRIELGEIERALWTVPGVVEVAVVVVGPDTPEARIVAYLTGVDTAALADARQHVAGLLPSAMLPADLVALEELPRLPSGKVDRASLLNRDCPVRPLVPYAPATETERSLAELWKEHLQVAEIQADAGFFAAGGHSLRAVAMLADLNRDFGINMTLRTFLDSLSFPDLAGRVDALRHLRDTRVDSWSSRRSAGEVEGSL</sequence>
<dbReference type="InterPro" id="IPR020845">
    <property type="entry name" value="AMP-binding_CS"/>
</dbReference>
<dbReference type="EMBL" id="BAAANF010000015">
    <property type="protein sequence ID" value="GAA1691457.1"/>
    <property type="molecule type" value="Genomic_DNA"/>
</dbReference>
<dbReference type="InterPro" id="IPR036736">
    <property type="entry name" value="ACP-like_sf"/>
</dbReference>
<dbReference type="InterPro" id="IPR045851">
    <property type="entry name" value="AMP-bd_C_sf"/>
</dbReference>
<dbReference type="InterPro" id="IPR006162">
    <property type="entry name" value="Ppantetheine_attach_site"/>
</dbReference>
<name>A0ABN2HPV6_9ACTN</name>
<dbReference type="Pfam" id="PF00668">
    <property type="entry name" value="Condensation"/>
    <property type="match status" value="2"/>
</dbReference>
<evidence type="ECO:0000256" key="1">
    <source>
        <dbReference type="ARBA" id="ARBA00001957"/>
    </source>
</evidence>
<feature type="domain" description="Carrier" evidence="4">
    <location>
        <begin position="1999"/>
        <end position="2074"/>
    </location>
</feature>
<proteinExistence type="predicted"/>
<keyword evidence="2" id="KW-0596">Phosphopantetheine</keyword>
<gene>
    <name evidence="5" type="ORF">GCM10009745_40980</name>
</gene>
<dbReference type="InterPro" id="IPR042099">
    <property type="entry name" value="ANL_N_sf"/>
</dbReference>
<dbReference type="PANTHER" id="PTHR45527">
    <property type="entry name" value="NONRIBOSOMAL PEPTIDE SYNTHETASE"/>
    <property type="match status" value="1"/>
</dbReference>
<dbReference type="RefSeq" id="WP_344154126.1">
    <property type="nucleotide sequence ID" value="NZ_BAAANF010000015.1"/>
</dbReference>
<dbReference type="Gene3D" id="1.10.1200.10">
    <property type="entry name" value="ACP-like"/>
    <property type="match status" value="2"/>
</dbReference>
<dbReference type="Gene3D" id="3.40.50.12780">
    <property type="entry name" value="N-terminal domain of ligase-like"/>
    <property type="match status" value="2"/>
</dbReference>
<keyword evidence="6" id="KW-1185">Reference proteome</keyword>
<evidence type="ECO:0000259" key="4">
    <source>
        <dbReference type="PROSITE" id="PS50075"/>
    </source>
</evidence>
<dbReference type="InterPro" id="IPR009081">
    <property type="entry name" value="PP-bd_ACP"/>
</dbReference>
<dbReference type="InterPro" id="IPR001242">
    <property type="entry name" value="Condensation_dom"/>
</dbReference>
<dbReference type="InterPro" id="IPR000873">
    <property type="entry name" value="AMP-dep_synth/lig_dom"/>
</dbReference>
<dbReference type="PROSITE" id="PS00012">
    <property type="entry name" value="PHOSPHOPANTETHEINE"/>
    <property type="match status" value="2"/>
</dbReference>
<dbReference type="NCBIfam" id="TIGR01733">
    <property type="entry name" value="AA-adenyl-dom"/>
    <property type="match status" value="1"/>
</dbReference>
<organism evidence="5 6">
    <name type="scientific">Kribbella yunnanensis</name>
    <dbReference type="NCBI Taxonomy" id="190194"/>
    <lineage>
        <taxon>Bacteria</taxon>
        <taxon>Bacillati</taxon>
        <taxon>Actinomycetota</taxon>
        <taxon>Actinomycetes</taxon>
        <taxon>Propionibacteriales</taxon>
        <taxon>Kribbellaceae</taxon>
        <taxon>Kribbella</taxon>
    </lineage>
</organism>
<dbReference type="Pfam" id="PF13193">
    <property type="entry name" value="AMP-binding_C"/>
    <property type="match status" value="2"/>
</dbReference>
<dbReference type="PROSITE" id="PS00455">
    <property type="entry name" value="AMP_BINDING"/>
    <property type="match status" value="2"/>
</dbReference>
<dbReference type="Gene3D" id="3.30.559.10">
    <property type="entry name" value="Chloramphenicol acetyltransferase-like domain"/>
    <property type="match status" value="2"/>
</dbReference>
<comment type="cofactor">
    <cofactor evidence="1">
        <name>pantetheine 4'-phosphate</name>
        <dbReference type="ChEBI" id="CHEBI:47942"/>
    </cofactor>
</comment>
<comment type="caution">
    <text evidence="5">The sequence shown here is derived from an EMBL/GenBank/DDBJ whole genome shotgun (WGS) entry which is preliminary data.</text>
</comment>
<keyword evidence="3" id="KW-0597">Phosphoprotein</keyword>
<feature type="domain" description="Carrier" evidence="4">
    <location>
        <begin position="940"/>
        <end position="1016"/>
    </location>
</feature>
<dbReference type="Pfam" id="PF00550">
    <property type="entry name" value="PP-binding"/>
    <property type="match status" value="2"/>
</dbReference>
<dbReference type="PROSITE" id="PS50075">
    <property type="entry name" value="CARRIER"/>
    <property type="match status" value="2"/>
</dbReference>
<dbReference type="InterPro" id="IPR010071">
    <property type="entry name" value="AA_adenyl_dom"/>
</dbReference>
<dbReference type="SUPFAM" id="SSF47336">
    <property type="entry name" value="ACP-like"/>
    <property type="match status" value="2"/>
</dbReference>
<dbReference type="Pfam" id="PF00501">
    <property type="entry name" value="AMP-binding"/>
    <property type="match status" value="2"/>
</dbReference>
<dbReference type="Gene3D" id="3.30.559.30">
    <property type="entry name" value="Nonribosomal peptide synthetase, condensation domain"/>
    <property type="match status" value="2"/>
</dbReference>
<evidence type="ECO:0000256" key="2">
    <source>
        <dbReference type="ARBA" id="ARBA00022450"/>
    </source>
</evidence>
<dbReference type="CDD" id="cd19531">
    <property type="entry name" value="LCL_NRPS-like"/>
    <property type="match status" value="1"/>
</dbReference>
<dbReference type="SUPFAM" id="SSF52777">
    <property type="entry name" value="CoA-dependent acyltransferases"/>
    <property type="match status" value="4"/>
</dbReference>
<dbReference type="PANTHER" id="PTHR45527:SF1">
    <property type="entry name" value="FATTY ACID SYNTHASE"/>
    <property type="match status" value="1"/>
</dbReference>
<dbReference type="Proteomes" id="UP001500280">
    <property type="component" value="Unassembled WGS sequence"/>
</dbReference>
<dbReference type="InterPro" id="IPR025110">
    <property type="entry name" value="AMP-bd_C"/>
</dbReference>
<accession>A0ABN2HPV6</accession>